<evidence type="ECO:0000256" key="6">
    <source>
        <dbReference type="SAM" id="Coils"/>
    </source>
</evidence>
<dbReference type="InterPro" id="IPR003856">
    <property type="entry name" value="LPS_length_determ_N"/>
</dbReference>
<dbReference type="GO" id="GO:0004713">
    <property type="term" value="F:protein tyrosine kinase activity"/>
    <property type="evidence" value="ECO:0007669"/>
    <property type="project" value="TreeGrafter"/>
</dbReference>
<dbReference type="PANTHER" id="PTHR32309">
    <property type="entry name" value="TYROSINE-PROTEIN KINASE"/>
    <property type="match status" value="1"/>
</dbReference>
<dbReference type="InterPro" id="IPR050445">
    <property type="entry name" value="Bact_polysacc_biosynth/exp"/>
</dbReference>
<evidence type="ECO:0000256" key="1">
    <source>
        <dbReference type="ARBA" id="ARBA00004651"/>
    </source>
</evidence>
<gene>
    <name evidence="9" type="ORF">H9L12_01435</name>
</gene>
<keyword evidence="10" id="KW-1185">Reference proteome</keyword>
<organism evidence="9 10">
    <name type="scientific">Sphingomonas rhizophila</name>
    <dbReference type="NCBI Taxonomy" id="2071607"/>
    <lineage>
        <taxon>Bacteria</taxon>
        <taxon>Pseudomonadati</taxon>
        <taxon>Pseudomonadota</taxon>
        <taxon>Alphaproteobacteria</taxon>
        <taxon>Sphingomonadales</taxon>
        <taxon>Sphingomonadaceae</taxon>
        <taxon>Sphingomonas</taxon>
    </lineage>
</organism>
<keyword evidence="6" id="KW-0175">Coiled coil</keyword>
<dbReference type="Proteomes" id="UP000515955">
    <property type="component" value="Chromosome"/>
</dbReference>
<keyword evidence="2" id="KW-1003">Cell membrane</keyword>
<dbReference type="GO" id="GO:0005886">
    <property type="term" value="C:plasma membrane"/>
    <property type="evidence" value="ECO:0007669"/>
    <property type="project" value="UniProtKB-SubCell"/>
</dbReference>
<protein>
    <submittedName>
        <fullName evidence="9">Lipopolysaccharide biosynthesis protein</fullName>
    </submittedName>
</protein>
<evidence type="ECO:0000256" key="5">
    <source>
        <dbReference type="ARBA" id="ARBA00023136"/>
    </source>
</evidence>
<dbReference type="Pfam" id="PF02706">
    <property type="entry name" value="Wzz"/>
    <property type="match status" value="1"/>
</dbReference>
<feature type="transmembrane region" description="Helical" evidence="7">
    <location>
        <begin position="381"/>
        <end position="405"/>
    </location>
</feature>
<feature type="domain" description="Polysaccharide chain length determinant N-terminal" evidence="8">
    <location>
        <begin position="2"/>
        <end position="80"/>
    </location>
</feature>
<evidence type="ECO:0000259" key="8">
    <source>
        <dbReference type="Pfam" id="PF02706"/>
    </source>
</evidence>
<accession>A0A7G9SBV3</accession>
<dbReference type="KEGG" id="srhi:H9L12_01435"/>
<evidence type="ECO:0000313" key="10">
    <source>
        <dbReference type="Proteomes" id="UP000515955"/>
    </source>
</evidence>
<dbReference type="PANTHER" id="PTHR32309:SF13">
    <property type="entry name" value="FERRIC ENTEROBACTIN TRANSPORT PROTEIN FEPE"/>
    <property type="match status" value="1"/>
</dbReference>
<proteinExistence type="predicted"/>
<dbReference type="AlphaFoldDB" id="A0A7G9SBV3"/>
<dbReference type="EMBL" id="CP060717">
    <property type="protein sequence ID" value="QNN65328.1"/>
    <property type="molecule type" value="Genomic_DNA"/>
</dbReference>
<evidence type="ECO:0000256" key="4">
    <source>
        <dbReference type="ARBA" id="ARBA00022989"/>
    </source>
</evidence>
<sequence>MIWQRKWVVIAATLLCFIAGIAAAYTLPTIYRSKATMLVQAQDLPSNIVQSPVSGGVEQRIAAIRERVLSRGDLIALIDQYDLYPVERRSEPLSVVVEKMRTATSVSALSGSLDGGTATDNAIAVTLTFDYPEPGKAQTVLQNFVGSFLKIDSDAMEEQARLSVRFLEDQASKLQSQISQIENNITTLKARNGSALASSGVPLVDTGNYSAQITNLENQNRQLLAANRTGGKTSELATAQAMLSSLKTRYSDSHPDVIAAEERVRQLRSQPVVELANSDLIAEQIRANNAAIAQLSAQRSDALSRASAAAAGSARAPVVLEQAMQLESRASTLREQYRTIATELLKAQNTARMAGEQRAERLTLVDAPDLPDTPTSPNRPLFILGGLVAGLGLGLLLALGAEFIFKPLRSPSQIERLGLPVLGLVPVLEYDARPGIGRFFKFWQWRRARA</sequence>
<evidence type="ECO:0000256" key="2">
    <source>
        <dbReference type="ARBA" id="ARBA00022475"/>
    </source>
</evidence>
<reference evidence="9 10" key="1">
    <citation type="submission" date="2020-08" db="EMBL/GenBank/DDBJ databases">
        <title>Genome sequence of Sphingomonas rhizophila KACC 19189T.</title>
        <authorList>
            <person name="Hyun D.-W."/>
            <person name="Bae J.-W."/>
        </authorList>
    </citation>
    <scope>NUCLEOTIDE SEQUENCE [LARGE SCALE GENOMIC DNA]</scope>
    <source>
        <strain evidence="9 10">KACC 19189</strain>
    </source>
</reference>
<dbReference type="RefSeq" id="WP_187542320.1">
    <property type="nucleotide sequence ID" value="NZ_CP060717.1"/>
</dbReference>
<evidence type="ECO:0000313" key="9">
    <source>
        <dbReference type="EMBL" id="QNN65328.1"/>
    </source>
</evidence>
<keyword evidence="4 7" id="KW-1133">Transmembrane helix</keyword>
<keyword evidence="5 7" id="KW-0472">Membrane</keyword>
<keyword evidence="3 7" id="KW-0812">Transmembrane</keyword>
<evidence type="ECO:0000256" key="7">
    <source>
        <dbReference type="SAM" id="Phobius"/>
    </source>
</evidence>
<feature type="coiled-coil region" evidence="6">
    <location>
        <begin position="157"/>
        <end position="191"/>
    </location>
</feature>
<comment type="subcellular location">
    <subcellularLocation>
        <location evidence="1">Cell membrane</location>
        <topology evidence="1">Multi-pass membrane protein</topology>
    </subcellularLocation>
</comment>
<evidence type="ECO:0000256" key="3">
    <source>
        <dbReference type="ARBA" id="ARBA00022692"/>
    </source>
</evidence>
<name>A0A7G9SBV3_9SPHN</name>